<dbReference type="SUPFAM" id="SSF51419">
    <property type="entry name" value="PLP-binding barrel"/>
    <property type="match status" value="1"/>
</dbReference>
<dbReference type="OrthoDB" id="9804072at2"/>
<dbReference type="PIRSF" id="PIRSF004848">
    <property type="entry name" value="YBL036c_PLPDEIII"/>
    <property type="match status" value="1"/>
</dbReference>
<keyword evidence="1 2" id="KW-0663">Pyridoxal phosphate</keyword>
<organism evidence="6 7">
    <name type="scientific">Acetohalobium arabaticum (strain ATCC 49924 / DSM 5501 / Z-7288)</name>
    <dbReference type="NCBI Taxonomy" id="574087"/>
    <lineage>
        <taxon>Bacteria</taxon>
        <taxon>Bacillati</taxon>
        <taxon>Bacillota</taxon>
        <taxon>Clostridia</taxon>
        <taxon>Halanaerobiales</taxon>
        <taxon>Halobacteroidaceae</taxon>
        <taxon>Acetohalobium</taxon>
    </lineage>
</organism>
<gene>
    <name evidence="6" type="ordered locus">Acear_0876</name>
</gene>
<feature type="modified residue" description="N6-(pyridoxal phosphate)lysine" evidence="2 3">
    <location>
        <position position="36"/>
    </location>
</feature>
<dbReference type="eggNOG" id="COG0325">
    <property type="taxonomic scope" value="Bacteria"/>
</dbReference>
<evidence type="ECO:0000256" key="1">
    <source>
        <dbReference type="ARBA" id="ARBA00022898"/>
    </source>
</evidence>
<dbReference type="GO" id="GO:0030170">
    <property type="term" value="F:pyridoxal phosphate binding"/>
    <property type="evidence" value="ECO:0007669"/>
    <property type="project" value="UniProtKB-UniRule"/>
</dbReference>
<dbReference type="STRING" id="574087.Acear_0876"/>
<comment type="similarity">
    <text evidence="2 4">Belongs to the pyridoxal phosphate-binding protein YggS/PROSC family.</text>
</comment>
<comment type="cofactor">
    <cofactor evidence="3">
        <name>pyridoxal 5'-phosphate</name>
        <dbReference type="ChEBI" id="CHEBI:597326"/>
    </cofactor>
</comment>
<dbReference type="PROSITE" id="PS01211">
    <property type="entry name" value="UPF0001"/>
    <property type="match status" value="1"/>
</dbReference>
<evidence type="ECO:0000313" key="7">
    <source>
        <dbReference type="Proteomes" id="UP000001661"/>
    </source>
</evidence>
<feature type="domain" description="Alanine racemase N-terminal" evidence="5">
    <location>
        <begin position="7"/>
        <end position="229"/>
    </location>
</feature>
<comment type="function">
    <text evidence="2">Pyridoxal 5'-phosphate (PLP)-binding protein, which is involved in PLP homeostasis.</text>
</comment>
<evidence type="ECO:0000256" key="3">
    <source>
        <dbReference type="PIRSR" id="PIRSR004848-1"/>
    </source>
</evidence>
<dbReference type="PANTHER" id="PTHR10146">
    <property type="entry name" value="PROLINE SYNTHETASE CO-TRANSCRIBED BACTERIAL HOMOLOG PROTEIN"/>
    <property type="match status" value="1"/>
</dbReference>
<dbReference type="Gene3D" id="3.20.20.10">
    <property type="entry name" value="Alanine racemase"/>
    <property type="match status" value="1"/>
</dbReference>
<sequence length="232" mass="26776">MSEIKDNLKQVQKRIAAAAKRAGRDSDEIKLVAVTKTRGIEEIKEVIEADVVDLGESRVQELRDKYDNISQKINWHMIGHLQRNKVKYIMRMERCNLIHSMDSMRLAKKINKRAGMADRVMNVLVQINVAGDENKFGLEPEETIDYLRKVAEFENLQVKGLMTMVPYVDDTEQVRPYFRELKELFEEVKRAEIPNIEMQELSMGITNDFEVAIEEGATIVRVGSAIFGPREY</sequence>
<proteinExistence type="inferred from homology"/>
<dbReference type="Pfam" id="PF01168">
    <property type="entry name" value="Ala_racemase_N"/>
    <property type="match status" value="1"/>
</dbReference>
<dbReference type="KEGG" id="aar:Acear_0876"/>
<dbReference type="CDD" id="cd00635">
    <property type="entry name" value="PLPDE_III_YBL036c_like"/>
    <property type="match status" value="1"/>
</dbReference>
<keyword evidence="7" id="KW-1185">Reference proteome</keyword>
<dbReference type="FunFam" id="3.20.20.10:FF:000018">
    <property type="entry name" value="Pyridoxal phosphate homeostasis protein"/>
    <property type="match status" value="1"/>
</dbReference>
<evidence type="ECO:0000256" key="4">
    <source>
        <dbReference type="RuleBase" id="RU004514"/>
    </source>
</evidence>
<dbReference type="Proteomes" id="UP000001661">
    <property type="component" value="Chromosome"/>
</dbReference>
<protein>
    <recommendedName>
        <fullName evidence="2">Pyridoxal phosphate homeostasis protein</fullName>
        <shortName evidence="2">PLP homeostasis protein</shortName>
    </recommendedName>
</protein>
<dbReference type="EMBL" id="CP002105">
    <property type="protein sequence ID" value="ADL12410.1"/>
    <property type="molecule type" value="Genomic_DNA"/>
</dbReference>
<dbReference type="PANTHER" id="PTHR10146:SF14">
    <property type="entry name" value="PYRIDOXAL PHOSPHATE HOMEOSTASIS PROTEIN"/>
    <property type="match status" value="1"/>
</dbReference>
<dbReference type="NCBIfam" id="TIGR00044">
    <property type="entry name" value="YggS family pyridoxal phosphate-dependent enzyme"/>
    <property type="match status" value="1"/>
</dbReference>
<dbReference type="InterPro" id="IPR029066">
    <property type="entry name" value="PLP-binding_barrel"/>
</dbReference>
<dbReference type="RefSeq" id="WP_013277856.1">
    <property type="nucleotide sequence ID" value="NC_014378.1"/>
</dbReference>
<dbReference type="HAMAP" id="MF_02087">
    <property type="entry name" value="PLP_homeostasis"/>
    <property type="match status" value="1"/>
</dbReference>
<name>D9QPG9_ACEAZ</name>
<dbReference type="InterPro" id="IPR011078">
    <property type="entry name" value="PyrdxlP_homeostasis"/>
</dbReference>
<evidence type="ECO:0000313" key="6">
    <source>
        <dbReference type="EMBL" id="ADL12410.1"/>
    </source>
</evidence>
<reference evidence="6 7" key="1">
    <citation type="journal article" date="2010" name="Stand. Genomic Sci.">
        <title>Complete genome sequence of Acetohalobium arabaticum type strain (Z-7288).</title>
        <authorList>
            <person name="Sikorski J."/>
            <person name="Lapidus A."/>
            <person name="Chertkov O."/>
            <person name="Lucas S."/>
            <person name="Copeland A."/>
            <person name="Glavina Del Rio T."/>
            <person name="Nolan M."/>
            <person name="Tice H."/>
            <person name="Cheng J.F."/>
            <person name="Han C."/>
            <person name="Brambilla E."/>
            <person name="Pitluck S."/>
            <person name="Liolios K."/>
            <person name="Ivanova N."/>
            <person name="Mavromatis K."/>
            <person name="Mikhailova N."/>
            <person name="Pati A."/>
            <person name="Bruce D."/>
            <person name="Detter C."/>
            <person name="Tapia R."/>
            <person name="Goodwin L."/>
            <person name="Chen A."/>
            <person name="Palaniappan K."/>
            <person name="Land M."/>
            <person name="Hauser L."/>
            <person name="Chang Y.J."/>
            <person name="Jeffries C.D."/>
            <person name="Rohde M."/>
            <person name="Goker M."/>
            <person name="Spring S."/>
            <person name="Woyke T."/>
            <person name="Bristow J."/>
            <person name="Eisen J.A."/>
            <person name="Markowitz V."/>
            <person name="Hugenholtz P."/>
            <person name="Kyrpides N.C."/>
            <person name="Klenk H.P."/>
        </authorList>
    </citation>
    <scope>NUCLEOTIDE SEQUENCE [LARGE SCALE GENOMIC DNA]</scope>
    <source>
        <strain evidence="7">ATCC 49924 / DSM 5501 / Z-7288</strain>
    </source>
</reference>
<evidence type="ECO:0000259" key="5">
    <source>
        <dbReference type="Pfam" id="PF01168"/>
    </source>
</evidence>
<accession>D9QPG9</accession>
<dbReference type="HOGENOM" id="CLU_059988_1_0_9"/>
<evidence type="ECO:0000256" key="2">
    <source>
        <dbReference type="HAMAP-Rule" id="MF_02087"/>
    </source>
</evidence>
<dbReference type="InterPro" id="IPR001608">
    <property type="entry name" value="Ala_racemase_N"/>
</dbReference>
<dbReference type="AlphaFoldDB" id="D9QPG9"/>